<evidence type="ECO:0000256" key="2">
    <source>
        <dbReference type="RuleBase" id="RU362116"/>
    </source>
</evidence>
<dbReference type="InterPro" id="IPR019776">
    <property type="entry name" value="Flagellar_basal_body_rod_CS"/>
</dbReference>
<dbReference type="PROSITE" id="PS00588">
    <property type="entry name" value="FLAGELLA_BB_ROD"/>
    <property type="match status" value="1"/>
</dbReference>
<dbReference type="InterPro" id="IPR001444">
    <property type="entry name" value="Flag_bb_rod_N"/>
</dbReference>
<protein>
    <submittedName>
        <fullName evidence="6">Flagellar hook-basal body complex protein</fullName>
    </submittedName>
</protein>
<feature type="domain" description="Flagellar hook protein FlgE/F/G-like D1" evidence="5">
    <location>
        <begin position="98"/>
        <end position="155"/>
    </location>
</feature>
<keyword evidence="6" id="KW-0969">Cilium</keyword>
<dbReference type="InterPro" id="IPR053967">
    <property type="entry name" value="LlgE_F_G-like_D1"/>
</dbReference>
<organism evidence="6 7">
    <name type="scientific">Zhenpiania hominis</name>
    <dbReference type="NCBI Taxonomy" id="2763644"/>
    <lineage>
        <taxon>Bacteria</taxon>
        <taxon>Bacillati</taxon>
        <taxon>Bacillota</taxon>
        <taxon>Clostridia</taxon>
        <taxon>Peptostreptococcales</taxon>
        <taxon>Anaerovoracaceae</taxon>
        <taxon>Zhenpiania</taxon>
    </lineage>
</organism>
<keyword evidence="7" id="KW-1185">Reference proteome</keyword>
<proteinExistence type="inferred from homology"/>
<dbReference type="RefSeq" id="WP_187301525.1">
    <property type="nucleotide sequence ID" value="NZ_JACRYT010000001.1"/>
</dbReference>
<evidence type="ECO:0000313" key="6">
    <source>
        <dbReference type="EMBL" id="MBC6678327.1"/>
    </source>
</evidence>
<evidence type="ECO:0000259" key="3">
    <source>
        <dbReference type="Pfam" id="PF00460"/>
    </source>
</evidence>
<feature type="domain" description="Flagellar basal-body/hook protein C-terminal" evidence="4">
    <location>
        <begin position="204"/>
        <end position="244"/>
    </location>
</feature>
<keyword evidence="6" id="KW-0282">Flagellum</keyword>
<comment type="similarity">
    <text evidence="1 2">Belongs to the flagella basal body rod proteins family.</text>
</comment>
<dbReference type="EMBL" id="JACRYT010000001">
    <property type="protein sequence ID" value="MBC6678327.1"/>
    <property type="molecule type" value="Genomic_DNA"/>
</dbReference>
<dbReference type="InterPro" id="IPR020013">
    <property type="entry name" value="Flagellar_FlgE/F/G"/>
</dbReference>
<dbReference type="PANTHER" id="PTHR30435">
    <property type="entry name" value="FLAGELLAR PROTEIN"/>
    <property type="match status" value="1"/>
</dbReference>
<evidence type="ECO:0000259" key="4">
    <source>
        <dbReference type="Pfam" id="PF06429"/>
    </source>
</evidence>
<feature type="domain" description="Flagellar basal body rod protein N-terminal" evidence="3">
    <location>
        <begin position="6"/>
        <end position="35"/>
    </location>
</feature>
<evidence type="ECO:0000259" key="5">
    <source>
        <dbReference type="Pfam" id="PF22692"/>
    </source>
</evidence>
<evidence type="ECO:0000256" key="1">
    <source>
        <dbReference type="ARBA" id="ARBA00009677"/>
    </source>
</evidence>
<reference evidence="6" key="1">
    <citation type="submission" date="2020-08" db="EMBL/GenBank/DDBJ databases">
        <title>Genome public.</title>
        <authorList>
            <person name="Liu C."/>
            <person name="Sun Q."/>
        </authorList>
    </citation>
    <scope>NUCLEOTIDE SEQUENCE</scope>
    <source>
        <strain evidence="6">BX12</strain>
    </source>
</reference>
<dbReference type="Pfam" id="PF06429">
    <property type="entry name" value="Flg_bbr_C"/>
    <property type="match status" value="1"/>
</dbReference>
<dbReference type="NCBIfam" id="TIGR03506">
    <property type="entry name" value="FlgEFG_subfam"/>
    <property type="match status" value="1"/>
</dbReference>
<comment type="subcellular location">
    <subcellularLocation>
        <location evidence="2">Bacterial flagellum basal body</location>
    </subcellularLocation>
</comment>
<keyword evidence="6" id="KW-0966">Cell projection</keyword>
<dbReference type="Pfam" id="PF00460">
    <property type="entry name" value="Flg_bb_rod"/>
    <property type="match status" value="1"/>
</dbReference>
<dbReference type="InterPro" id="IPR037925">
    <property type="entry name" value="FlgE/F/G-like"/>
</dbReference>
<dbReference type="SUPFAM" id="SSF117143">
    <property type="entry name" value="Flagellar hook protein flgE"/>
    <property type="match status" value="1"/>
</dbReference>
<dbReference type="GO" id="GO:0071978">
    <property type="term" value="P:bacterial-type flagellum-dependent swarming motility"/>
    <property type="evidence" value="ECO:0007669"/>
    <property type="project" value="TreeGrafter"/>
</dbReference>
<keyword evidence="2" id="KW-0975">Bacterial flagellum</keyword>
<dbReference type="Proteomes" id="UP000602647">
    <property type="component" value="Unassembled WGS sequence"/>
</dbReference>
<accession>A0A923SP95</accession>
<dbReference type="AlphaFoldDB" id="A0A923SP95"/>
<name>A0A923SP95_9FIRM</name>
<dbReference type="PANTHER" id="PTHR30435:SF19">
    <property type="entry name" value="FLAGELLAR BASAL-BODY ROD PROTEIN FLGG"/>
    <property type="match status" value="1"/>
</dbReference>
<sequence>MFQGFYNLTSGVLSQNRNLNVISNNMANISTPGFKSDQFLASTFREELISRTGNKDKAHPYPLGTTSKIKAADETITDYTQGGYQPTRSTLDFALGSSGFFCIQTENGTVYTRNGSFTLDDQGYLYLPTVGRVLGQNGPIYLGTDKITADSTGTIYSEDGNTRYGQLLIVDFQNYDTQLVKTTGDVFVANGAAVPTQAQVVWKAVEGSNVDAVEQMTQMMSSQRALQSSAQVLKMYDELIGKMVSQISPV</sequence>
<dbReference type="GO" id="GO:0009425">
    <property type="term" value="C:bacterial-type flagellum basal body"/>
    <property type="evidence" value="ECO:0007669"/>
    <property type="project" value="UniProtKB-SubCell"/>
</dbReference>
<gene>
    <name evidence="6" type="ORF">H9L42_00585</name>
</gene>
<dbReference type="Pfam" id="PF22692">
    <property type="entry name" value="LlgE_F_G_D1"/>
    <property type="match status" value="1"/>
</dbReference>
<dbReference type="InterPro" id="IPR010930">
    <property type="entry name" value="Flg_bb/hook_C_dom"/>
</dbReference>
<comment type="caution">
    <text evidence="6">The sequence shown here is derived from an EMBL/GenBank/DDBJ whole genome shotgun (WGS) entry which is preliminary data.</text>
</comment>
<evidence type="ECO:0000313" key="7">
    <source>
        <dbReference type="Proteomes" id="UP000602647"/>
    </source>
</evidence>